<dbReference type="EMBL" id="KC292028">
    <property type="protein sequence ID" value="AGM11788.1"/>
    <property type="molecule type" value="Genomic_DNA"/>
</dbReference>
<name>R4TNI4_9CAUD</name>
<protein>
    <submittedName>
        <fullName evidence="1">Uncharacterized protein</fullName>
    </submittedName>
</protein>
<organism evidence="1 2">
    <name type="scientific">Haloarcula californiae tailed virus 2</name>
    <dbReference type="NCBI Taxonomy" id="1273747"/>
    <lineage>
        <taxon>Viruses</taxon>
        <taxon>Duplodnaviria</taxon>
        <taxon>Heunggongvirae</taxon>
        <taxon>Uroviricota</taxon>
        <taxon>Caudoviricetes</taxon>
        <taxon>Saparoviridae</taxon>
        <taxon>Samsavirus</taxon>
        <taxon>Samsavirus crystalli</taxon>
        <taxon>Samsavirus HCTV2</taxon>
    </lineage>
</organism>
<dbReference type="RefSeq" id="YP_008058375.1">
    <property type="nucleotide sequence ID" value="NC_021319.1"/>
</dbReference>
<gene>
    <name evidence="1" type="primary">13</name>
    <name evidence="1" type="ORF">HCTV2_13</name>
</gene>
<proteinExistence type="predicted"/>
<accession>R4TNI4</accession>
<sequence>MTVRDLLALLLLLAIGLPLLLLGIIFNTCARSIKSVREQLRGMPSDPFDGHPPQGVVFECRKPGCDLHHEDTVERFKEVEQRVAYYCQQGHQAIARFPAADDAEWPPDEACRDE</sequence>
<evidence type="ECO:0000313" key="1">
    <source>
        <dbReference type="EMBL" id="AGM11788.1"/>
    </source>
</evidence>
<evidence type="ECO:0000313" key="2">
    <source>
        <dbReference type="Proteomes" id="UP000204143"/>
    </source>
</evidence>
<keyword evidence="2" id="KW-1185">Reference proteome</keyword>
<dbReference type="KEGG" id="vg:16193668"/>
<reference evidence="1 2" key="1">
    <citation type="submission" date="2012-12" db="EMBL/GenBank/DDBJ databases">
        <authorList>
            <person name="Sencilo A."/>
            <person name="Jacobs-Sera D."/>
            <person name="Russell D.A."/>
            <person name="Ko C."/>
            <person name="Bowman C.A."/>
            <person name="Atanasova N."/>
            <person name="Osterlund E."/>
            <person name="Oksanen H.M."/>
            <person name="Bamford D.H."/>
            <person name="Hatfull G.F."/>
            <person name="Roine E."/>
            <person name="Hendrix R.W."/>
        </authorList>
    </citation>
    <scope>NUCLEOTIDE SEQUENCE [LARGE SCALE GENOMIC DNA]</scope>
</reference>
<dbReference type="Proteomes" id="UP000204143">
    <property type="component" value="Segment"/>
</dbReference>
<dbReference type="GeneID" id="16193668"/>